<feature type="signal peptide" evidence="1">
    <location>
        <begin position="1"/>
        <end position="25"/>
    </location>
</feature>
<dbReference type="Gene3D" id="2.60.40.3140">
    <property type="match status" value="1"/>
</dbReference>
<feature type="domain" description="DUF3857" evidence="3">
    <location>
        <begin position="84"/>
        <end position="228"/>
    </location>
</feature>
<dbReference type="EMBL" id="WQKZ01000005">
    <property type="protein sequence ID" value="MVN78437.1"/>
    <property type="molecule type" value="Genomic_DNA"/>
</dbReference>
<protein>
    <submittedName>
        <fullName evidence="4">DUF3857 domain-containing protein</fullName>
    </submittedName>
</protein>
<evidence type="ECO:0000256" key="1">
    <source>
        <dbReference type="SAM" id="SignalP"/>
    </source>
</evidence>
<dbReference type="RefSeq" id="WP_157568553.1">
    <property type="nucleotide sequence ID" value="NZ_WQKZ01000005.1"/>
</dbReference>
<dbReference type="Gene3D" id="2.60.120.1130">
    <property type="match status" value="1"/>
</dbReference>
<evidence type="ECO:0000259" key="2">
    <source>
        <dbReference type="Pfam" id="PF01841"/>
    </source>
</evidence>
<dbReference type="InterPro" id="IPR002931">
    <property type="entry name" value="Transglutaminase-like"/>
</dbReference>
<comment type="caution">
    <text evidence="4">The sequence shown here is derived from an EMBL/GenBank/DDBJ whole genome shotgun (WGS) entry which is preliminary data.</text>
</comment>
<dbReference type="AlphaFoldDB" id="A0A7K1TJ44"/>
<gene>
    <name evidence="4" type="ORF">GO988_19065</name>
</gene>
<organism evidence="4 5">
    <name type="scientific">Hymenobacter ginkgonis</name>
    <dbReference type="NCBI Taxonomy" id="2682976"/>
    <lineage>
        <taxon>Bacteria</taxon>
        <taxon>Pseudomonadati</taxon>
        <taxon>Bacteroidota</taxon>
        <taxon>Cytophagia</taxon>
        <taxon>Cytophagales</taxon>
        <taxon>Hymenobacteraceae</taxon>
        <taxon>Hymenobacter</taxon>
    </lineage>
</organism>
<sequence>MIKKILILTQVSVGISALLSGAVSAQQAPVKVVEIKFGKPEPADFVAKNFVADSAAPAVVLYDFGATRFQLNGNSFQLESERVTRIKVLKKAGYDVATVEVPLYHRDGSEEKITNLRGFTYNEVGGKLEKVKLETSNSFLEERTKNVRVRKFTLPNVREGAVIEYSYTVTSDFLFNFQDWTFQREIPTRWSEFRATIPEYFDYKMLMQGYEPLALQAREDGIAQYTVRSQGGFVEGGGSALSGNTGRVAASAETITPKVTNYHWAMQNVPALRDEPYMTTPRDYVARINFELAGRRMPGESYHNVAGTWQKINADLLSSDEFGGQLNRASFLALAVKPLMTQYPDPAARAAAVRDLIVKSMKYDGTNHHSASGPLKHSYELHRGTAADINLLLIAALRQAGLPAQPVLLSTRAHGRVNQTFPLLEQFNYVIGMLPLPDNQELLLDATEPLLPCGVLPTRCLNQVGRLVMDKEEGRWVDLTPSQRHNHFQDIKLTVDAQGNLSGQVRDEFSGYTGAAVREKLQQLGEKKYVTELTSQHPNWEVPSYAFTSVSEMSQPLRLTYELRQQASTAGTAQELYLKPLEAFGEGQNPFRHEQRNYPIDFGASTQDVIMLTLTLPPGYTAELPKQAVIDLPEKGGRYVYSATSPTPSTVQLMSRLTLNKPVYSAQEYTSLREFYRLALAKQAEALVLKKI</sequence>
<dbReference type="Gene3D" id="3.10.620.30">
    <property type="match status" value="1"/>
</dbReference>
<evidence type="ECO:0000313" key="5">
    <source>
        <dbReference type="Proteomes" id="UP000441336"/>
    </source>
</evidence>
<dbReference type="Pfam" id="PF12969">
    <property type="entry name" value="DUF3857"/>
    <property type="match status" value="1"/>
</dbReference>
<name>A0A7K1TJ44_9BACT</name>
<evidence type="ECO:0000259" key="3">
    <source>
        <dbReference type="Pfam" id="PF12969"/>
    </source>
</evidence>
<feature type="chain" id="PRO_5029765361" evidence="1">
    <location>
        <begin position="26"/>
        <end position="692"/>
    </location>
</feature>
<dbReference type="Pfam" id="PF01841">
    <property type="entry name" value="Transglut_core"/>
    <property type="match status" value="1"/>
</dbReference>
<keyword evidence="5" id="KW-1185">Reference proteome</keyword>
<keyword evidence="1" id="KW-0732">Signal</keyword>
<proteinExistence type="predicted"/>
<evidence type="ECO:0000313" key="4">
    <source>
        <dbReference type="EMBL" id="MVN78437.1"/>
    </source>
</evidence>
<dbReference type="InterPro" id="IPR024618">
    <property type="entry name" value="DUF3857"/>
</dbReference>
<dbReference type="Proteomes" id="UP000441336">
    <property type="component" value="Unassembled WGS sequence"/>
</dbReference>
<reference evidence="4 5" key="1">
    <citation type="submission" date="2019-12" db="EMBL/GenBank/DDBJ databases">
        <title>Hymenobacter sp. HMF4947 Genome sequencing and assembly.</title>
        <authorList>
            <person name="Kang H."/>
            <person name="Cha I."/>
            <person name="Kim H."/>
            <person name="Joh K."/>
        </authorList>
    </citation>
    <scope>NUCLEOTIDE SEQUENCE [LARGE SCALE GENOMIC DNA]</scope>
    <source>
        <strain evidence="4 5">HMF4947</strain>
    </source>
</reference>
<accession>A0A7K1TJ44</accession>
<feature type="domain" description="Transglutaminase-like" evidence="2">
    <location>
        <begin position="340"/>
        <end position="414"/>
    </location>
</feature>